<dbReference type="GO" id="GO:0000386">
    <property type="term" value="F:second spliceosomal transesterification activity"/>
    <property type="evidence" value="ECO:0007669"/>
    <property type="project" value="EnsemblFungi"/>
</dbReference>
<dbReference type="SUPFAM" id="SSF47938">
    <property type="entry name" value="Functional domain of the splicing factor Prp18"/>
    <property type="match status" value="1"/>
</dbReference>
<keyword evidence="7" id="KW-0539">Nucleus</keyword>
<organism evidence="10">
    <name type="scientific">Vanderwaltozyma polyspora (strain ATCC 22028 / DSM 70294 / BCRC 21397 / CBS 2163 / NBRC 10782 / NRRL Y-8283 / UCD 57-17)</name>
    <name type="common">Kluyveromyces polysporus</name>
    <dbReference type="NCBI Taxonomy" id="436907"/>
    <lineage>
        <taxon>Eukaryota</taxon>
        <taxon>Fungi</taxon>
        <taxon>Dikarya</taxon>
        <taxon>Ascomycota</taxon>
        <taxon>Saccharomycotina</taxon>
        <taxon>Saccharomycetes</taxon>
        <taxon>Saccharomycetales</taxon>
        <taxon>Saccharomycetaceae</taxon>
        <taxon>Vanderwaltozyma</taxon>
    </lineage>
</organism>
<dbReference type="GeneID" id="5545542"/>
<feature type="domain" description="Prp18" evidence="8">
    <location>
        <begin position="127"/>
        <end position="233"/>
    </location>
</feature>
<evidence type="ECO:0000256" key="6">
    <source>
        <dbReference type="ARBA" id="ARBA00023187"/>
    </source>
</evidence>
<dbReference type="OrthoDB" id="10261918at2759"/>
<accession>A7TK97</accession>
<evidence type="ECO:0000256" key="3">
    <source>
        <dbReference type="ARBA" id="ARBA00018242"/>
    </source>
</evidence>
<dbReference type="PANTHER" id="PTHR13007">
    <property type="entry name" value="PRE-MRNA SPLICING FACTOR-RELATED"/>
    <property type="match status" value="1"/>
</dbReference>
<dbReference type="OMA" id="PIGVTQI"/>
<dbReference type="RefSeq" id="XP_001645190.1">
    <property type="nucleotide sequence ID" value="XM_001645140.1"/>
</dbReference>
<keyword evidence="6" id="KW-0508">mRNA splicing</keyword>
<comment type="subcellular location">
    <subcellularLocation>
        <location evidence="1">Nucleus</location>
    </subcellularLocation>
</comment>
<evidence type="ECO:0000256" key="7">
    <source>
        <dbReference type="ARBA" id="ARBA00023242"/>
    </source>
</evidence>
<dbReference type="AlphaFoldDB" id="A7TK97"/>
<dbReference type="GO" id="GO:0071028">
    <property type="term" value="P:nuclear mRNA surveillance"/>
    <property type="evidence" value="ECO:0007669"/>
    <property type="project" value="EnsemblFungi"/>
</dbReference>
<reference evidence="9 10" key="1">
    <citation type="journal article" date="2007" name="Proc. Natl. Acad. Sci. U.S.A.">
        <title>Independent sorting-out of thousands of duplicated gene pairs in two yeast species descended from a whole-genome duplication.</title>
        <authorList>
            <person name="Scannell D.R."/>
            <person name="Frank A.C."/>
            <person name="Conant G.C."/>
            <person name="Byrne K.P."/>
            <person name="Woolfit M."/>
            <person name="Wolfe K.H."/>
        </authorList>
    </citation>
    <scope>NUCLEOTIDE SEQUENCE [LARGE SCALE GENOMIC DNA]</scope>
    <source>
        <strain evidence="10">ATCC 22028 / DSM 70294 / BCRC 21397 / CBS 2163 / NBRC 10782 / NRRL Y-8283 / UCD 57-17</strain>
    </source>
</reference>
<gene>
    <name evidence="9" type="ORF">Kpol_1062p41</name>
</gene>
<dbReference type="PhylomeDB" id="A7TK97"/>
<dbReference type="InterPro" id="IPR039979">
    <property type="entry name" value="PRPF18"/>
</dbReference>
<dbReference type="InParanoid" id="A7TK97"/>
<dbReference type="EMBL" id="DS480406">
    <property type="protein sequence ID" value="EDO17332.1"/>
    <property type="molecule type" value="Genomic_DNA"/>
</dbReference>
<evidence type="ECO:0000313" key="9">
    <source>
        <dbReference type="EMBL" id="EDO17332.1"/>
    </source>
</evidence>
<keyword evidence="10" id="KW-1185">Reference proteome</keyword>
<evidence type="ECO:0000256" key="5">
    <source>
        <dbReference type="ARBA" id="ARBA00022728"/>
    </source>
</evidence>
<dbReference type="Proteomes" id="UP000000267">
    <property type="component" value="Unassembled WGS sequence"/>
</dbReference>
<dbReference type="STRING" id="436907.A7TK97"/>
<evidence type="ECO:0000256" key="2">
    <source>
        <dbReference type="ARBA" id="ARBA00008137"/>
    </source>
</evidence>
<keyword evidence="4" id="KW-0507">mRNA processing</keyword>
<dbReference type="FunCoup" id="A7TK97">
    <property type="interactions" value="579"/>
</dbReference>
<name>A7TK97_VANPO</name>
<dbReference type="Pfam" id="PF02840">
    <property type="entry name" value="Prp18"/>
    <property type="match status" value="1"/>
</dbReference>
<dbReference type="GO" id="GO:0000350">
    <property type="term" value="P:generation of catalytic spliceosome for second transesterification step"/>
    <property type="evidence" value="ECO:0007669"/>
    <property type="project" value="EnsemblFungi"/>
</dbReference>
<evidence type="ECO:0000256" key="4">
    <source>
        <dbReference type="ARBA" id="ARBA00022664"/>
    </source>
</evidence>
<evidence type="ECO:0000259" key="8">
    <source>
        <dbReference type="Pfam" id="PF02840"/>
    </source>
</evidence>
<dbReference type="eggNOG" id="KOG2808">
    <property type="taxonomic scope" value="Eukaryota"/>
</dbReference>
<protein>
    <recommendedName>
        <fullName evidence="3">Pre-mRNA-splicing factor 18</fullName>
    </recommendedName>
</protein>
<keyword evidence="5" id="KW-0747">Spliceosome</keyword>
<dbReference type="GO" id="GO:0046540">
    <property type="term" value="C:U4/U6 x U5 tri-snRNP complex"/>
    <property type="evidence" value="ECO:0007669"/>
    <property type="project" value="EnsemblFungi"/>
</dbReference>
<dbReference type="InterPro" id="IPR004098">
    <property type="entry name" value="Prp18"/>
</dbReference>
<dbReference type="GO" id="GO:0071021">
    <property type="term" value="C:U2-type post-spliceosomal complex"/>
    <property type="evidence" value="ECO:0007669"/>
    <property type="project" value="EnsemblFungi"/>
</dbReference>
<evidence type="ECO:0000313" key="10">
    <source>
        <dbReference type="Proteomes" id="UP000000267"/>
    </source>
</evidence>
<dbReference type="HOGENOM" id="CLU_081028_0_0_1"/>
<comment type="similarity">
    <text evidence="2">Belongs to the PRP18 family.</text>
</comment>
<sequence>MNFNLNSLLQKEIAKKKREIDVSNANRAVVENGNNCKDEPLTSVQVTTVNLINSGKGELEREKQNRIDKNIERLKSRRSRINDILNSEKDIDYNININEILIENINSSKLSIKCNLYVHKLLKDWKESGHSYDLILETKRNLLPLLIKLRKNDINKEILISVSTILYHLQQDNEINQSLQSYMKLSIGTVAWPIGVTQISIHSRSAHSKLNDINKTSNIMIDERTRLWITSLKG</sequence>
<dbReference type="Gene3D" id="1.20.940.10">
    <property type="entry name" value="Functional domain of the splicing factor Prp18"/>
    <property type="match status" value="1"/>
</dbReference>
<dbReference type="KEGG" id="vpo:Kpol_1062p41"/>
<evidence type="ECO:0000256" key="1">
    <source>
        <dbReference type="ARBA" id="ARBA00004123"/>
    </source>
</evidence>
<dbReference type="PANTHER" id="PTHR13007:SF19">
    <property type="entry name" value="PRE-MRNA-SPLICING FACTOR 18"/>
    <property type="match status" value="1"/>
</dbReference>
<dbReference type="GO" id="GO:0005682">
    <property type="term" value="C:U5 snRNP"/>
    <property type="evidence" value="ECO:0007669"/>
    <property type="project" value="EnsemblFungi"/>
</dbReference>
<proteinExistence type="inferred from homology"/>